<evidence type="ECO:0000313" key="1">
    <source>
        <dbReference type="EMBL" id="KAF2179203.1"/>
    </source>
</evidence>
<dbReference type="Proteomes" id="UP000800200">
    <property type="component" value="Unassembled WGS sequence"/>
</dbReference>
<accession>A0A6A6DJU0</accession>
<keyword evidence="2" id="KW-1185">Reference proteome</keyword>
<gene>
    <name evidence="1" type="ORF">K469DRAFT_320512</name>
</gene>
<dbReference type="EMBL" id="ML994669">
    <property type="protein sequence ID" value="KAF2179203.1"/>
    <property type="molecule type" value="Genomic_DNA"/>
</dbReference>
<organism evidence="1 2">
    <name type="scientific">Zopfia rhizophila CBS 207.26</name>
    <dbReference type="NCBI Taxonomy" id="1314779"/>
    <lineage>
        <taxon>Eukaryota</taxon>
        <taxon>Fungi</taxon>
        <taxon>Dikarya</taxon>
        <taxon>Ascomycota</taxon>
        <taxon>Pezizomycotina</taxon>
        <taxon>Dothideomycetes</taxon>
        <taxon>Dothideomycetes incertae sedis</taxon>
        <taxon>Zopfiaceae</taxon>
        <taxon>Zopfia</taxon>
    </lineage>
</organism>
<dbReference type="AlphaFoldDB" id="A0A6A6DJU0"/>
<evidence type="ECO:0000313" key="2">
    <source>
        <dbReference type="Proteomes" id="UP000800200"/>
    </source>
</evidence>
<protein>
    <submittedName>
        <fullName evidence="1">Uncharacterized protein</fullName>
    </submittedName>
</protein>
<name>A0A6A6DJU0_9PEZI</name>
<sequence length="124" mass="14280">MTRESGRLPPCCVKGKQCWICSGRRLDEERVEPVSYLVVKVMELECSGRIRWYKVCFALLSRVRLDAWRGRVLPRVVGMLMCCVGRDEYCVHGGKCSGDPGRQVLLEAVFSVCDCVEECRDWEW</sequence>
<proteinExistence type="predicted"/>
<reference evidence="1" key="1">
    <citation type="journal article" date="2020" name="Stud. Mycol.">
        <title>101 Dothideomycetes genomes: a test case for predicting lifestyles and emergence of pathogens.</title>
        <authorList>
            <person name="Haridas S."/>
            <person name="Albert R."/>
            <person name="Binder M."/>
            <person name="Bloem J."/>
            <person name="Labutti K."/>
            <person name="Salamov A."/>
            <person name="Andreopoulos B."/>
            <person name="Baker S."/>
            <person name="Barry K."/>
            <person name="Bills G."/>
            <person name="Bluhm B."/>
            <person name="Cannon C."/>
            <person name="Castanera R."/>
            <person name="Culley D."/>
            <person name="Daum C."/>
            <person name="Ezra D."/>
            <person name="Gonzalez J."/>
            <person name="Henrissat B."/>
            <person name="Kuo A."/>
            <person name="Liang C."/>
            <person name="Lipzen A."/>
            <person name="Lutzoni F."/>
            <person name="Magnuson J."/>
            <person name="Mondo S."/>
            <person name="Nolan M."/>
            <person name="Ohm R."/>
            <person name="Pangilinan J."/>
            <person name="Park H.-J."/>
            <person name="Ramirez L."/>
            <person name="Alfaro M."/>
            <person name="Sun H."/>
            <person name="Tritt A."/>
            <person name="Yoshinaga Y."/>
            <person name="Zwiers L.-H."/>
            <person name="Turgeon B."/>
            <person name="Goodwin S."/>
            <person name="Spatafora J."/>
            <person name="Crous P."/>
            <person name="Grigoriev I."/>
        </authorList>
    </citation>
    <scope>NUCLEOTIDE SEQUENCE</scope>
    <source>
        <strain evidence="1">CBS 207.26</strain>
    </source>
</reference>